<feature type="non-terminal residue" evidence="2">
    <location>
        <position position="1"/>
    </location>
</feature>
<accession>A0A8X6UFV7</accession>
<comment type="caution">
    <text evidence="2">The sequence shown here is derived from an EMBL/GenBank/DDBJ whole genome shotgun (WGS) entry which is preliminary data.</text>
</comment>
<evidence type="ECO:0000313" key="2">
    <source>
        <dbReference type="EMBL" id="GFU10146.1"/>
    </source>
</evidence>
<keyword evidence="3" id="KW-1185">Reference proteome</keyword>
<dbReference type="EMBL" id="BMAW01124926">
    <property type="protein sequence ID" value="GFU10146.1"/>
    <property type="molecule type" value="Genomic_DNA"/>
</dbReference>
<feature type="region of interest" description="Disordered" evidence="1">
    <location>
        <begin position="1"/>
        <end position="47"/>
    </location>
</feature>
<protein>
    <submittedName>
        <fullName evidence="2">Uncharacterized protein</fullName>
    </submittedName>
</protein>
<dbReference type="Proteomes" id="UP000887013">
    <property type="component" value="Unassembled WGS sequence"/>
</dbReference>
<name>A0A8X6UFV7_NEPPI</name>
<sequence>MGVHRNDFPLVDDSEDDSDVLGEQSYDSKDDDADTEQPDEAPEESRVNIKYIITTINGPTVFKHKPGFNLEEILHKSNPILDLRKGRKHIKYNIEKNAGIEEKTRRRPQEDESKSERWEKTEINTKLRLQNEELNPKEFPEDHVPKTPGTIRRR</sequence>
<proteinExistence type="predicted"/>
<feature type="region of interest" description="Disordered" evidence="1">
    <location>
        <begin position="99"/>
        <end position="154"/>
    </location>
</feature>
<feature type="compositionally biased region" description="Acidic residues" evidence="1">
    <location>
        <begin position="29"/>
        <end position="42"/>
    </location>
</feature>
<dbReference type="AlphaFoldDB" id="A0A8X6UFV7"/>
<organism evidence="2 3">
    <name type="scientific">Nephila pilipes</name>
    <name type="common">Giant wood spider</name>
    <name type="synonym">Nephila maculata</name>
    <dbReference type="NCBI Taxonomy" id="299642"/>
    <lineage>
        <taxon>Eukaryota</taxon>
        <taxon>Metazoa</taxon>
        <taxon>Ecdysozoa</taxon>
        <taxon>Arthropoda</taxon>
        <taxon>Chelicerata</taxon>
        <taxon>Arachnida</taxon>
        <taxon>Araneae</taxon>
        <taxon>Araneomorphae</taxon>
        <taxon>Entelegynae</taxon>
        <taxon>Araneoidea</taxon>
        <taxon>Nephilidae</taxon>
        <taxon>Nephila</taxon>
    </lineage>
</organism>
<reference evidence="2" key="1">
    <citation type="submission" date="2020-08" db="EMBL/GenBank/DDBJ databases">
        <title>Multicomponent nature underlies the extraordinary mechanical properties of spider dragline silk.</title>
        <authorList>
            <person name="Kono N."/>
            <person name="Nakamura H."/>
            <person name="Mori M."/>
            <person name="Yoshida Y."/>
            <person name="Ohtoshi R."/>
            <person name="Malay A.D."/>
            <person name="Moran D.A.P."/>
            <person name="Tomita M."/>
            <person name="Numata K."/>
            <person name="Arakawa K."/>
        </authorList>
    </citation>
    <scope>NUCLEOTIDE SEQUENCE</scope>
</reference>
<evidence type="ECO:0000313" key="3">
    <source>
        <dbReference type="Proteomes" id="UP000887013"/>
    </source>
</evidence>
<gene>
    <name evidence="2" type="ORF">NPIL_563381</name>
</gene>
<feature type="compositionally biased region" description="Acidic residues" evidence="1">
    <location>
        <begin position="10"/>
        <end position="20"/>
    </location>
</feature>
<feature type="compositionally biased region" description="Basic and acidic residues" evidence="1">
    <location>
        <begin position="99"/>
        <end position="145"/>
    </location>
</feature>
<evidence type="ECO:0000256" key="1">
    <source>
        <dbReference type="SAM" id="MobiDB-lite"/>
    </source>
</evidence>